<feature type="coiled-coil region" evidence="1">
    <location>
        <begin position="286"/>
        <end position="480"/>
    </location>
</feature>
<reference evidence="2 3" key="1">
    <citation type="journal article" date="2018" name="BMC Genomics">
        <title>The genome of Naegleria lovaniensis, the basis for a comparative approach to unravel pathogenicity factors of the human pathogenic amoeba N. fowleri.</title>
        <authorList>
            <person name="Liechti N."/>
            <person name="Schurch N."/>
            <person name="Bruggmann R."/>
            <person name="Wittwer M."/>
        </authorList>
    </citation>
    <scope>NUCLEOTIDE SEQUENCE [LARGE SCALE GENOMIC DNA]</scope>
    <source>
        <strain evidence="2 3">ATCC 30569</strain>
    </source>
</reference>
<gene>
    <name evidence="2" type="ORF">C9374_004251</name>
</gene>
<organism evidence="2 3">
    <name type="scientific">Naegleria lovaniensis</name>
    <name type="common">Amoeba</name>
    <dbReference type="NCBI Taxonomy" id="51637"/>
    <lineage>
        <taxon>Eukaryota</taxon>
        <taxon>Discoba</taxon>
        <taxon>Heterolobosea</taxon>
        <taxon>Tetramitia</taxon>
        <taxon>Eutetramitia</taxon>
        <taxon>Vahlkampfiidae</taxon>
        <taxon>Naegleria</taxon>
    </lineage>
</organism>
<feature type="coiled-coil region" evidence="1">
    <location>
        <begin position="537"/>
        <end position="802"/>
    </location>
</feature>
<protein>
    <submittedName>
        <fullName evidence="2">Uncharacterized protein</fullName>
    </submittedName>
</protein>
<evidence type="ECO:0000256" key="1">
    <source>
        <dbReference type="SAM" id="Coils"/>
    </source>
</evidence>
<name>A0AA88GT05_NAELO</name>
<dbReference type="RefSeq" id="XP_044549259.1">
    <property type="nucleotide sequence ID" value="XM_044693870.1"/>
</dbReference>
<keyword evidence="1" id="KW-0175">Coiled coil</keyword>
<proteinExistence type="predicted"/>
<dbReference type="Gene3D" id="1.10.287.2610">
    <property type="match status" value="1"/>
</dbReference>
<accession>A0AA88GT05</accession>
<comment type="caution">
    <text evidence="2">The sequence shown here is derived from an EMBL/GenBank/DDBJ whole genome shotgun (WGS) entry which is preliminary data.</text>
</comment>
<dbReference type="Proteomes" id="UP000816034">
    <property type="component" value="Unassembled WGS sequence"/>
</dbReference>
<dbReference type="EMBL" id="PYSW02000020">
    <property type="protein sequence ID" value="KAG2383580.1"/>
    <property type="molecule type" value="Genomic_DNA"/>
</dbReference>
<evidence type="ECO:0000313" key="3">
    <source>
        <dbReference type="Proteomes" id="UP000816034"/>
    </source>
</evidence>
<sequence>MNAIQERNEQRNQIEQLVRANQELKHHLDVSKQEVQNYLQDIQRMENQIKVIPTLETELIKKEESIKILQREVEFGKSMSEKTVNDLKESVKKELSSKSELVTKLNIISNEKLDMEMMINKLQSQNNIILKENEEQSIKLKDLTEELMQMTIEKNRLESDLKTSNTVLRDQLFDSKKQHETDTHHFKEQIKALEAKIYSLKEYNNSRTIQLEEALLTKKKMEEQLLVIQKKYGTFDTASLETELEKRVKQVYDSLIWRNCLFRRSLIFKIEIQTLKNKLEENEYSLSSIKSNLEHCIDERKRLREENQVLLSHNSKKEDVIRKLRQDLQVLSMEKESILTEKENLQLVLKRTLESGSCVQDDLSQAKLEMMDLRRERDDMEIKLLGCEQKISSLEEELQNKALLISDLRNNNELVRKENVINKLEENLKKQLEENRVNQVEITKLRTEIISTKENMRLELNEVENKANQFKKLYSETLTELESSRKEFAHIYEQNQLLNEEMITFKNDLNEKTILLKRAKEISSSTEEAFTEKTRQMDALVQSIENGEKKLREYIDKNALLQNTIDHLEKQIGRYQQELSNSKEDLERKMGEYNHLALQTKLQQVELENLKKNIETTNERMEQLEKENKEILMEKESLVTSYAQAQKETNSIQQNVSEMNQRISEYREQTKEMAEQIQKDQDEREIFISRMKRFERTINVLTSEKEAIEKQVQSLANQITEKSSMLDYQEQRLRQTTEELERLQSENNSIRMVNNDLKGQIVKLNEEKRKFIRTITEYETELDRVRKAHDKTSKELKEMLSDFVFHNR</sequence>
<feature type="coiled-coil region" evidence="1">
    <location>
        <begin position="7"/>
        <end position="72"/>
    </location>
</feature>
<dbReference type="GeneID" id="68096706"/>
<dbReference type="AlphaFoldDB" id="A0AA88GT05"/>
<dbReference type="SUPFAM" id="SSF90257">
    <property type="entry name" value="Myosin rod fragments"/>
    <property type="match status" value="1"/>
</dbReference>
<keyword evidence="3" id="KW-1185">Reference proteome</keyword>
<evidence type="ECO:0000313" key="2">
    <source>
        <dbReference type="EMBL" id="KAG2383580.1"/>
    </source>
</evidence>
<feature type="coiled-coil region" evidence="1">
    <location>
        <begin position="126"/>
        <end position="231"/>
    </location>
</feature>